<feature type="domain" description="Glycoside hydrolase family 29 N-terminal" evidence="8">
    <location>
        <begin position="8"/>
        <end position="337"/>
    </location>
</feature>
<dbReference type="PANTHER" id="PTHR10030">
    <property type="entry name" value="ALPHA-L-FUCOSIDASE"/>
    <property type="match status" value="1"/>
</dbReference>
<evidence type="ECO:0000256" key="4">
    <source>
        <dbReference type="ARBA" id="ARBA00022729"/>
    </source>
</evidence>
<dbReference type="GO" id="GO:0004560">
    <property type="term" value="F:alpha-L-fucosidase activity"/>
    <property type="evidence" value="ECO:0007669"/>
    <property type="project" value="InterPro"/>
</dbReference>
<dbReference type="PRINTS" id="PR00741">
    <property type="entry name" value="GLHYDRLASE29"/>
</dbReference>
<dbReference type="GO" id="GO:0006004">
    <property type="term" value="P:fucose metabolic process"/>
    <property type="evidence" value="ECO:0007669"/>
    <property type="project" value="InterPro"/>
</dbReference>
<dbReference type="InterPro" id="IPR016286">
    <property type="entry name" value="FUC_metazoa-typ"/>
</dbReference>
<organism evidence="9 10">
    <name type="scientific">Neobacillus cucumis</name>
    <dbReference type="NCBI Taxonomy" id="1740721"/>
    <lineage>
        <taxon>Bacteria</taxon>
        <taxon>Bacillati</taxon>
        <taxon>Bacillota</taxon>
        <taxon>Bacilli</taxon>
        <taxon>Bacillales</taxon>
        <taxon>Bacillaceae</taxon>
        <taxon>Neobacillus</taxon>
    </lineage>
</organism>
<sequence length="439" mass="50477">MANQLKSKEEKRTSWFMDARFGMFIHWGLYAIPARGEWVRSVERIHKDEYQKFFDEFNPVHYEPREWAKAAKEAGMKYAVLTAKHHDGFCLFDSQLTDYKSTQTKAGRDLVREFLDAFRAEGLKVGLYYSLLDWYHDDYPAYGDAHHPMRDNEKYKGRYHHFNNYLEYMHGQVRELLTNYGKIDILWFDFSYGNMSGETWKATQLIEMVRSLQPHIIIDNRLDANGEQGGSIKSGHQKPYSGDFASPEQIIPPEGIVDTLGNPIPWEACITLNNNWGYCSRDKTYKSPKVVIRKLVECVSKNGNLLLNVGPNAKGEIPKESLEILSEVGEWMKQNSESIYACGKSLYPKPEWGRYTQNGNLLYAHIFEESVGPINLKGLAGKVKKASLLLDGSELAITRPWNVSEFPDDAFTNFSEPAHFSFPLPDEIDTVIEIELLEE</sequence>
<evidence type="ECO:0000259" key="8">
    <source>
        <dbReference type="Pfam" id="PF01120"/>
    </source>
</evidence>
<dbReference type="InterPro" id="IPR057739">
    <property type="entry name" value="Glyco_hydro_29_N"/>
</dbReference>
<evidence type="ECO:0000313" key="9">
    <source>
        <dbReference type="EMBL" id="PLS04889.1"/>
    </source>
</evidence>
<comment type="function">
    <text evidence="1">Alpha-L-fucosidase is responsible for hydrolyzing the alpha-1,6-linked fucose joined to the reducing-end N-acetylglucosamine of the carbohydrate moieties of glycoproteins.</text>
</comment>
<protein>
    <recommendedName>
        <fullName evidence="3">alpha-L-fucosidase</fullName>
        <ecNumber evidence="3">3.2.1.51</ecNumber>
    </recommendedName>
</protein>
<evidence type="ECO:0000256" key="1">
    <source>
        <dbReference type="ARBA" id="ARBA00004071"/>
    </source>
</evidence>
<dbReference type="InterPro" id="IPR000933">
    <property type="entry name" value="Glyco_hydro_29"/>
</dbReference>
<evidence type="ECO:0000256" key="2">
    <source>
        <dbReference type="ARBA" id="ARBA00007951"/>
    </source>
</evidence>
<gene>
    <name evidence="9" type="ORF">CVD27_11635</name>
</gene>
<dbReference type="EMBL" id="PGVE01000042">
    <property type="protein sequence ID" value="PLS04889.1"/>
    <property type="molecule type" value="Genomic_DNA"/>
</dbReference>
<dbReference type="GO" id="GO:0016139">
    <property type="term" value="P:glycoside catabolic process"/>
    <property type="evidence" value="ECO:0007669"/>
    <property type="project" value="TreeGrafter"/>
</dbReference>
<evidence type="ECO:0000256" key="6">
    <source>
        <dbReference type="ARBA" id="ARBA00023295"/>
    </source>
</evidence>
<evidence type="ECO:0000313" key="10">
    <source>
        <dbReference type="Proteomes" id="UP000234950"/>
    </source>
</evidence>
<evidence type="ECO:0000256" key="7">
    <source>
        <dbReference type="PIRSR" id="PIRSR001092-1"/>
    </source>
</evidence>
<keyword evidence="6" id="KW-0326">Glycosidase</keyword>
<comment type="similarity">
    <text evidence="2">Belongs to the glycosyl hydrolase 29 family.</text>
</comment>
<name>A0A2N5HHA3_9BACI</name>
<dbReference type="AlphaFoldDB" id="A0A2N5HHA3"/>
<dbReference type="SUPFAM" id="SSF51445">
    <property type="entry name" value="(Trans)glycosidases"/>
    <property type="match status" value="1"/>
</dbReference>
<accession>A0A2N5HHA3</accession>
<dbReference type="OrthoDB" id="107551at2"/>
<comment type="caution">
    <text evidence="9">The sequence shown here is derived from an EMBL/GenBank/DDBJ whole genome shotgun (WGS) entry which is preliminary data.</text>
</comment>
<dbReference type="Gene3D" id="3.20.20.80">
    <property type="entry name" value="Glycosidases"/>
    <property type="match status" value="1"/>
</dbReference>
<feature type="site" description="May be important for catalysis" evidence="7">
    <location>
        <position position="269"/>
    </location>
</feature>
<dbReference type="SMART" id="SM00812">
    <property type="entry name" value="Alpha_L_fucos"/>
    <property type="match status" value="1"/>
</dbReference>
<reference evidence="9 10" key="1">
    <citation type="submission" date="2017-11" db="EMBL/GenBank/DDBJ databases">
        <title>Comparitive Functional Genomics of Dry Heat Resistant strains isolated from the Viking Spacecraft.</title>
        <authorList>
            <person name="Seuylemezian A."/>
            <person name="Cooper K."/>
            <person name="Vaishampayan P."/>
        </authorList>
    </citation>
    <scope>NUCLEOTIDE SEQUENCE [LARGE SCALE GENOMIC DNA]</scope>
    <source>
        <strain evidence="9 10">V32-6</strain>
    </source>
</reference>
<evidence type="ECO:0000256" key="3">
    <source>
        <dbReference type="ARBA" id="ARBA00012662"/>
    </source>
</evidence>
<dbReference type="PANTHER" id="PTHR10030:SF37">
    <property type="entry name" value="ALPHA-L-FUCOSIDASE-RELATED"/>
    <property type="match status" value="1"/>
</dbReference>
<dbReference type="PIRSF" id="PIRSF001092">
    <property type="entry name" value="Alpha-L-fucosidase"/>
    <property type="match status" value="1"/>
</dbReference>
<keyword evidence="4" id="KW-0732">Signal</keyword>
<evidence type="ECO:0000256" key="5">
    <source>
        <dbReference type="ARBA" id="ARBA00022801"/>
    </source>
</evidence>
<dbReference type="RefSeq" id="WP_101648066.1">
    <property type="nucleotide sequence ID" value="NZ_PGVE01000042.1"/>
</dbReference>
<dbReference type="Proteomes" id="UP000234950">
    <property type="component" value="Unassembled WGS sequence"/>
</dbReference>
<proteinExistence type="inferred from homology"/>
<dbReference type="Pfam" id="PF01120">
    <property type="entry name" value="Alpha_L_fucos"/>
    <property type="match status" value="1"/>
</dbReference>
<keyword evidence="5" id="KW-0378">Hydrolase</keyword>
<keyword evidence="10" id="KW-1185">Reference proteome</keyword>
<dbReference type="GO" id="GO:0005764">
    <property type="term" value="C:lysosome"/>
    <property type="evidence" value="ECO:0007669"/>
    <property type="project" value="TreeGrafter"/>
</dbReference>
<dbReference type="InterPro" id="IPR017853">
    <property type="entry name" value="GH"/>
</dbReference>
<dbReference type="EC" id="3.2.1.51" evidence="3"/>